<reference evidence="1 2" key="1">
    <citation type="submission" date="2024-01" db="EMBL/GenBank/DDBJ databases">
        <title>The complete chloroplast genome sequence of Lithospermum erythrorhizon: insights into the phylogenetic relationship among Boraginaceae species and the maternal lineages of purple gromwells.</title>
        <authorList>
            <person name="Okada T."/>
            <person name="Watanabe K."/>
        </authorList>
    </citation>
    <scope>NUCLEOTIDE SEQUENCE [LARGE SCALE GENOMIC DNA]</scope>
</reference>
<name>A0AAV3RX87_LITER</name>
<protein>
    <submittedName>
        <fullName evidence="1">Uncharacterized protein</fullName>
    </submittedName>
</protein>
<organism evidence="1 2">
    <name type="scientific">Lithospermum erythrorhizon</name>
    <name type="common">Purple gromwell</name>
    <name type="synonym">Lithospermum officinale var. erythrorhizon</name>
    <dbReference type="NCBI Taxonomy" id="34254"/>
    <lineage>
        <taxon>Eukaryota</taxon>
        <taxon>Viridiplantae</taxon>
        <taxon>Streptophyta</taxon>
        <taxon>Embryophyta</taxon>
        <taxon>Tracheophyta</taxon>
        <taxon>Spermatophyta</taxon>
        <taxon>Magnoliopsida</taxon>
        <taxon>eudicotyledons</taxon>
        <taxon>Gunneridae</taxon>
        <taxon>Pentapetalae</taxon>
        <taxon>asterids</taxon>
        <taxon>lamiids</taxon>
        <taxon>Boraginales</taxon>
        <taxon>Boraginaceae</taxon>
        <taxon>Boraginoideae</taxon>
        <taxon>Lithospermeae</taxon>
        <taxon>Lithospermum</taxon>
    </lineage>
</organism>
<dbReference type="AlphaFoldDB" id="A0AAV3RX87"/>
<comment type="caution">
    <text evidence="1">The sequence shown here is derived from an EMBL/GenBank/DDBJ whole genome shotgun (WGS) entry which is preliminary data.</text>
</comment>
<keyword evidence="2" id="KW-1185">Reference proteome</keyword>
<dbReference type="Proteomes" id="UP001454036">
    <property type="component" value="Unassembled WGS sequence"/>
</dbReference>
<proteinExistence type="predicted"/>
<dbReference type="EMBL" id="BAABME010013542">
    <property type="protein sequence ID" value="GAA0186288.1"/>
    <property type="molecule type" value="Genomic_DNA"/>
</dbReference>
<gene>
    <name evidence="1" type="ORF">LIER_33576</name>
</gene>
<evidence type="ECO:0000313" key="2">
    <source>
        <dbReference type="Proteomes" id="UP001454036"/>
    </source>
</evidence>
<evidence type="ECO:0000313" key="1">
    <source>
        <dbReference type="EMBL" id="GAA0186288.1"/>
    </source>
</evidence>
<sequence length="137" mass="15962">MVEEGQNSESLEHDAIVDTIVIQEQNCEPTKQIVLSNPFEVLEEDEHVRMSNRAKEKAVEKMVTRSDQHITCLVKDACHVGYCFYLITIYGRNNKLERRRLWRSLYEDKVVVHHRPCSFGVNFNVMRLVEEVNGGKL</sequence>
<accession>A0AAV3RX87</accession>